<proteinExistence type="predicted"/>
<gene>
    <name evidence="1" type="primary">ORF129322</name>
    <name evidence="2" type="synonym">ORF129330</name>
</gene>
<sequence>AESCQKSKIITHTKNKLDTGQHTGNSVITKEDELSMCDLHRAGRLYFPELFCYPIQAGLT</sequence>
<reference evidence="1" key="1">
    <citation type="submission" date="2014-12" db="EMBL/GenBank/DDBJ databases">
        <title>Insight into the proteome of Arion vulgaris.</title>
        <authorList>
            <person name="Aradska J."/>
            <person name="Bulat T."/>
            <person name="Smidak R."/>
            <person name="Sarate P."/>
            <person name="Gangsoo J."/>
            <person name="Sialana F."/>
            <person name="Bilban M."/>
            <person name="Lubec G."/>
        </authorList>
    </citation>
    <scope>NUCLEOTIDE SEQUENCE</scope>
    <source>
        <tissue evidence="1">Skin</tissue>
    </source>
</reference>
<accession>A0A0B7AN50</accession>
<organism evidence="1">
    <name type="scientific">Arion vulgaris</name>
    <dbReference type="NCBI Taxonomy" id="1028688"/>
    <lineage>
        <taxon>Eukaryota</taxon>
        <taxon>Metazoa</taxon>
        <taxon>Spiralia</taxon>
        <taxon>Lophotrochozoa</taxon>
        <taxon>Mollusca</taxon>
        <taxon>Gastropoda</taxon>
        <taxon>Heterobranchia</taxon>
        <taxon>Euthyneura</taxon>
        <taxon>Panpulmonata</taxon>
        <taxon>Eupulmonata</taxon>
        <taxon>Stylommatophora</taxon>
        <taxon>Helicina</taxon>
        <taxon>Arionoidea</taxon>
        <taxon>Arionidae</taxon>
        <taxon>Arion</taxon>
    </lineage>
</organism>
<evidence type="ECO:0000313" key="2">
    <source>
        <dbReference type="EMBL" id="CEK82043.1"/>
    </source>
</evidence>
<feature type="non-terminal residue" evidence="1">
    <location>
        <position position="1"/>
    </location>
</feature>
<dbReference type="EMBL" id="HACG01035177">
    <property type="protein sequence ID" value="CEK82042.1"/>
    <property type="molecule type" value="Transcribed_RNA"/>
</dbReference>
<name>A0A0B7AN50_9EUPU</name>
<dbReference type="AlphaFoldDB" id="A0A0B7AN50"/>
<evidence type="ECO:0000313" key="1">
    <source>
        <dbReference type="EMBL" id="CEK82042.1"/>
    </source>
</evidence>
<dbReference type="EMBL" id="HACG01035178">
    <property type="protein sequence ID" value="CEK82043.1"/>
    <property type="molecule type" value="Transcribed_RNA"/>
</dbReference>
<protein>
    <submittedName>
        <fullName evidence="1">Uncharacterized protein</fullName>
    </submittedName>
</protein>